<gene>
    <name evidence="1" type="ORF">EOD41_00400</name>
</gene>
<dbReference type="Gene3D" id="3.20.20.80">
    <property type="entry name" value="Glycosidases"/>
    <property type="match status" value="1"/>
</dbReference>
<protein>
    <submittedName>
        <fullName evidence="1">Xylosidase</fullName>
    </submittedName>
</protein>
<sequence>MKATLPCLGLIVISQLFTGAVNPQHKKQADPPVNTYTPTTNTLNKKVMFGYQGWHATPNDGSNNGVWRHWFGKNSPDSATAGFDVWPDMREYPKSALEATNMSYPDGSKAALYSAYKYEAVDVHFKWLQQHQLDGVFEQRFISDIKQPGARRHFNQVVRNVKAASEKYKRVYCIMYDITGAGANWKDVLVADWKNLVDSLNVTKGSSYLHHKGKPLLSIWGLGFNHIPFATASQVDSLLDWFHTSAPEKYRATIMGGVNDDWRTHTAEWMKVYNKLDVLSPWSVGRYGSTEAADRFSQNNVVPDNEYCKQHKIDYFPVIFPGFSWHNMHRGRSRFNQIPRDGGKFYWRQSYNVLKAGVNMVYIAMFDEVDEGTAMYKLAPTEAYKPKDGKFITADLDGQKLPSDWYLQLAGATSNVLRGNIKNTPVIPILPGK</sequence>
<dbReference type="RefSeq" id="WP_127702811.1">
    <property type="nucleotide sequence ID" value="NZ_SACK01000001.1"/>
</dbReference>
<dbReference type="OrthoDB" id="900657at2"/>
<organism evidence="1 2">
    <name type="scientific">Mucilaginibacter limnophilus</name>
    <dbReference type="NCBI Taxonomy" id="1932778"/>
    <lineage>
        <taxon>Bacteria</taxon>
        <taxon>Pseudomonadati</taxon>
        <taxon>Bacteroidota</taxon>
        <taxon>Sphingobacteriia</taxon>
        <taxon>Sphingobacteriales</taxon>
        <taxon>Sphingobacteriaceae</taxon>
        <taxon>Mucilaginibacter</taxon>
    </lineage>
</organism>
<dbReference type="AlphaFoldDB" id="A0A3S2X0B4"/>
<dbReference type="Proteomes" id="UP000282759">
    <property type="component" value="Unassembled WGS sequence"/>
</dbReference>
<keyword evidence="2" id="KW-1185">Reference proteome</keyword>
<comment type="caution">
    <text evidence="1">The sequence shown here is derived from an EMBL/GenBank/DDBJ whole genome shotgun (WGS) entry which is preliminary data.</text>
</comment>
<dbReference type="EMBL" id="SACK01000001">
    <property type="protein sequence ID" value="RVU02435.1"/>
    <property type="molecule type" value="Genomic_DNA"/>
</dbReference>
<reference evidence="1 2" key="1">
    <citation type="submission" date="2019-01" db="EMBL/GenBank/DDBJ databases">
        <authorList>
            <person name="Chen W.-M."/>
        </authorList>
    </citation>
    <scope>NUCLEOTIDE SEQUENCE [LARGE SCALE GENOMIC DNA]</scope>
    <source>
        <strain evidence="1 2">YBJ-36</strain>
    </source>
</reference>
<evidence type="ECO:0000313" key="2">
    <source>
        <dbReference type="Proteomes" id="UP000282759"/>
    </source>
</evidence>
<accession>A0A3S2X0B4</accession>
<evidence type="ECO:0000313" key="1">
    <source>
        <dbReference type="EMBL" id="RVU02435.1"/>
    </source>
</evidence>
<name>A0A3S2X0B4_9SPHI</name>
<dbReference type="CDD" id="cd11576">
    <property type="entry name" value="GH99_GH71_like_2"/>
    <property type="match status" value="1"/>
</dbReference>
<proteinExistence type="predicted"/>